<dbReference type="AlphaFoldDB" id="R8HF75"/>
<organism evidence="1 2">
    <name type="scientific">Bacillus cereus VD021</name>
    <dbReference type="NCBI Taxonomy" id="1053224"/>
    <lineage>
        <taxon>Bacteria</taxon>
        <taxon>Bacillati</taxon>
        <taxon>Bacillota</taxon>
        <taxon>Bacilli</taxon>
        <taxon>Bacillales</taxon>
        <taxon>Bacillaceae</taxon>
        <taxon>Bacillus</taxon>
        <taxon>Bacillus cereus group</taxon>
    </lineage>
</organism>
<evidence type="ECO:0000313" key="2">
    <source>
        <dbReference type="Proteomes" id="UP000014040"/>
    </source>
</evidence>
<dbReference type="RefSeq" id="WP_016102469.1">
    <property type="nucleotide sequence ID" value="NZ_KB976282.1"/>
</dbReference>
<dbReference type="EMBL" id="AHES01000042">
    <property type="protein sequence ID" value="EOO71505.1"/>
    <property type="molecule type" value="Genomic_DNA"/>
</dbReference>
<dbReference type="PATRIC" id="fig|1053224.3.peg.4420"/>
<accession>R8HF75</accession>
<evidence type="ECO:0000313" key="1">
    <source>
        <dbReference type="EMBL" id="EOO71505.1"/>
    </source>
</evidence>
<comment type="caution">
    <text evidence="1">The sequence shown here is derived from an EMBL/GenBank/DDBJ whole genome shotgun (WGS) entry which is preliminary data.</text>
</comment>
<reference evidence="1 2" key="1">
    <citation type="submission" date="2012-12" db="EMBL/GenBank/DDBJ databases">
        <title>The Genome Sequence of Bacillus cereus VD021.</title>
        <authorList>
            <consortium name="The Broad Institute Genome Sequencing Platform"/>
            <consortium name="The Broad Institute Genome Sequencing Center for Infectious Disease"/>
            <person name="Feldgarden M."/>
            <person name="Van der Auwera G.A."/>
            <person name="Mahillon J."/>
            <person name="Duprez V."/>
            <person name="Timmery S."/>
            <person name="Mattelet C."/>
            <person name="Dierick K."/>
            <person name="Sun M."/>
            <person name="Yu Z."/>
            <person name="Zhu L."/>
            <person name="Hu X."/>
            <person name="Shank E.B."/>
            <person name="Swiecicka I."/>
            <person name="Hansen B.M."/>
            <person name="Andrup L."/>
            <person name="Walker B."/>
            <person name="Young S.K."/>
            <person name="Zeng Q."/>
            <person name="Gargeya S."/>
            <person name="Fitzgerald M."/>
            <person name="Haas B."/>
            <person name="Abouelleil A."/>
            <person name="Alvarado L."/>
            <person name="Arachchi H.M."/>
            <person name="Berlin A.M."/>
            <person name="Chapman S.B."/>
            <person name="Dewar J."/>
            <person name="Goldberg J."/>
            <person name="Griggs A."/>
            <person name="Gujja S."/>
            <person name="Hansen M."/>
            <person name="Howarth C."/>
            <person name="Imamovic A."/>
            <person name="Larimer J."/>
            <person name="McCowan C."/>
            <person name="Murphy C."/>
            <person name="Neiman D."/>
            <person name="Pearson M."/>
            <person name="Priest M."/>
            <person name="Roberts A."/>
            <person name="Saif S."/>
            <person name="Shea T."/>
            <person name="Sisk P."/>
            <person name="Sykes S."/>
            <person name="Wortman J."/>
            <person name="Nusbaum C."/>
            <person name="Birren B."/>
        </authorList>
    </citation>
    <scope>NUCLEOTIDE SEQUENCE [LARGE SCALE GENOMIC DNA]</scope>
    <source>
        <strain evidence="1 2">VD021</strain>
    </source>
</reference>
<dbReference type="HOGENOM" id="CLU_2380103_0_0_9"/>
<protein>
    <submittedName>
        <fullName evidence="1">Uncharacterized protein</fullName>
    </submittedName>
</protein>
<name>R8HF75_BACCE</name>
<proteinExistence type="predicted"/>
<dbReference type="Proteomes" id="UP000014040">
    <property type="component" value="Unassembled WGS sequence"/>
</dbReference>
<gene>
    <name evidence="1" type="ORF">IIC_04365</name>
</gene>
<sequence>MVDAQNPDWKISSLNESEWKVLVDGVEKHILSETTTAKEVKAAIDNLNLKGQKFESVPGLSQTFHEDKWETRTPLTLTHTSSATVNSIQLDELI</sequence>